<organism evidence="1">
    <name type="scientific">marine metagenome</name>
    <dbReference type="NCBI Taxonomy" id="408172"/>
    <lineage>
        <taxon>unclassified sequences</taxon>
        <taxon>metagenomes</taxon>
        <taxon>ecological metagenomes</taxon>
    </lineage>
</organism>
<sequence length="33" mass="3687">MARQRILLVNGSFPGSVRKQSIRPEVDGFIIAM</sequence>
<protein>
    <submittedName>
        <fullName evidence="1">Uncharacterized protein</fullName>
    </submittedName>
</protein>
<name>A0A381VUF8_9ZZZZ</name>
<evidence type="ECO:0000313" key="1">
    <source>
        <dbReference type="EMBL" id="SVA43398.1"/>
    </source>
</evidence>
<reference evidence="1" key="1">
    <citation type="submission" date="2018-05" db="EMBL/GenBank/DDBJ databases">
        <authorList>
            <person name="Lanie J.A."/>
            <person name="Ng W.-L."/>
            <person name="Kazmierczak K.M."/>
            <person name="Andrzejewski T.M."/>
            <person name="Davidsen T.M."/>
            <person name="Wayne K.J."/>
            <person name="Tettelin H."/>
            <person name="Glass J.I."/>
            <person name="Rusch D."/>
            <person name="Podicherti R."/>
            <person name="Tsui H.-C.T."/>
            <person name="Winkler M.E."/>
        </authorList>
    </citation>
    <scope>NUCLEOTIDE SEQUENCE</scope>
</reference>
<dbReference type="AlphaFoldDB" id="A0A381VUF8"/>
<proteinExistence type="predicted"/>
<accession>A0A381VUF8</accession>
<dbReference type="EMBL" id="UINC01009687">
    <property type="protein sequence ID" value="SVA43398.1"/>
    <property type="molecule type" value="Genomic_DNA"/>
</dbReference>
<gene>
    <name evidence="1" type="ORF">METZ01_LOCUS96252</name>
</gene>